<dbReference type="AlphaFoldDB" id="A0A9P4V6N6"/>
<evidence type="ECO:0000256" key="2">
    <source>
        <dbReference type="SAM" id="MobiDB-lite"/>
    </source>
</evidence>
<keyword evidence="4" id="KW-1185">Reference proteome</keyword>
<feature type="coiled-coil region" evidence="1">
    <location>
        <begin position="147"/>
        <end position="351"/>
    </location>
</feature>
<gene>
    <name evidence="3" type="ORF">EJ04DRAFT_263446</name>
</gene>
<evidence type="ECO:0000256" key="1">
    <source>
        <dbReference type="SAM" id="Coils"/>
    </source>
</evidence>
<dbReference type="OrthoDB" id="6133115at2759"/>
<feature type="region of interest" description="Disordered" evidence="2">
    <location>
        <begin position="18"/>
        <end position="144"/>
    </location>
</feature>
<proteinExistence type="predicted"/>
<evidence type="ECO:0000313" key="4">
    <source>
        <dbReference type="Proteomes" id="UP000799444"/>
    </source>
</evidence>
<dbReference type="Proteomes" id="UP000799444">
    <property type="component" value="Unassembled WGS sequence"/>
</dbReference>
<dbReference type="EMBL" id="ML996102">
    <property type="protein sequence ID" value="KAF2740009.1"/>
    <property type="molecule type" value="Genomic_DNA"/>
</dbReference>
<dbReference type="SUPFAM" id="SSF101447">
    <property type="entry name" value="Formin homology 2 domain (FH2 domain)"/>
    <property type="match status" value="1"/>
</dbReference>
<keyword evidence="1" id="KW-0175">Coiled coil</keyword>
<accession>A0A9P4V6N6</accession>
<sequence>MPPADYWDEEDEWYHRDSFSGARHVYPPPMGRRSDFLAPERTSRSSGLHRTRSQGHSPAPNVYVYANADSSPRMDQRSPAPPPPPPPPPRAEPQVRGRVRGRADEWALEDEIDQLRHELRKNRRSRSRSRSRSAHRHHHYEEDMAGHAYDKWQLERANEQLKEAENRAALEKREELLKRKMELQYLKNKQEREEEEERIKLEEARLKKDFELKIEKENHKKLLDAQAKADERKRIIQENTAKLEREAREEKEARDQAVAEYRRKQMEADAKAKEERDRVIADFKRKEFDDAQKAKKAREDLLAQIAIEDQKRKEEEKRAYDAFVLKQKQKEQEEKEKREKEEAALEEQMRKRLAVFGFQENQIQAMIKPEEQPKIQQGMTPNNPLRLTQQPTYVKVHKDHLSIETLNYYEIPYEYDRSDPDFLIVMREMDQRETEILFEHTRRLRSRGGSRLLIEERRDHGKPDYAWVRKKRSVSRSPSRRRSSPKRVVGIKEMFY</sequence>
<comment type="caution">
    <text evidence="3">The sequence shown here is derived from an EMBL/GenBank/DDBJ whole genome shotgun (WGS) entry which is preliminary data.</text>
</comment>
<feature type="compositionally biased region" description="Basic residues" evidence="2">
    <location>
        <begin position="118"/>
        <end position="138"/>
    </location>
</feature>
<name>A0A9P4V6N6_9PLEO</name>
<feature type="compositionally biased region" description="Pro residues" evidence="2">
    <location>
        <begin position="79"/>
        <end position="91"/>
    </location>
</feature>
<organism evidence="3 4">
    <name type="scientific">Polyplosphaeria fusca</name>
    <dbReference type="NCBI Taxonomy" id="682080"/>
    <lineage>
        <taxon>Eukaryota</taxon>
        <taxon>Fungi</taxon>
        <taxon>Dikarya</taxon>
        <taxon>Ascomycota</taxon>
        <taxon>Pezizomycotina</taxon>
        <taxon>Dothideomycetes</taxon>
        <taxon>Pleosporomycetidae</taxon>
        <taxon>Pleosporales</taxon>
        <taxon>Tetraplosphaeriaceae</taxon>
        <taxon>Polyplosphaeria</taxon>
    </lineage>
</organism>
<protein>
    <submittedName>
        <fullName evidence="3">Uncharacterized protein</fullName>
    </submittedName>
</protein>
<evidence type="ECO:0000313" key="3">
    <source>
        <dbReference type="EMBL" id="KAF2740009.1"/>
    </source>
</evidence>
<reference evidence="3" key="1">
    <citation type="journal article" date="2020" name="Stud. Mycol.">
        <title>101 Dothideomycetes genomes: a test case for predicting lifestyles and emergence of pathogens.</title>
        <authorList>
            <person name="Haridas S."/>
            <person name="Albert R."/>
            <person name="Binder M."/>
            <person name="Bloem J."/>
            <person name="Labutti K."/>
            <person name="Salamov A."/>
            <person name="Andreopoulos B."/>
            <person name="Baker S."/>
            <person name="Barry K."/>
            <person name="Bills G."/>
            <person name="Bluhm B."/>
            <person name="Cannon C."/>
            <person name="Castanera R."/>
            <person name="Culley D."/>
            <person name="Daum C."/>
            <person name="Ezra D."/>
            <person name="Gonzalez J."/>
            <person name="Henrissat B."/>
            <person name="Kuo A."/>
            <person name="Liang C."/>
            <person name="Lipzen A."/>
            <person name="Lutzoni F."/>
            <person name="Magnuson J."/>
            <person name="Mondo S."/>
            <person name="Nolan M."/>
            <person name="Ohm R."/>
            <person name="Pangilinan J."/>
            <person name="Park H.-J."/>
            <person name="Ramirez L."/>
            <person name="Alfaro M."/>
            <person name="Sun H."/>
            <person name="Tritt A."/>
            <person name="Yoshinaga Y."/>
            <person name="Zwiers L.-H."/>
            <person name="Turgeon B."/>
            <person name="Goodwin S."/>
            <person name="Spatafora J."/>
            <person name="Crous P."/>
            <person name="Grigoriev I."/>
        </authorList>
    </citation>
    <scope>NUCLEOTIDE SEQUENCE</scope>
    <source>
        <strain evidence="3">CBS 125425</strain>
    </source>
</reference>